<comment type="caution">
    <text evidence="1">The sequence shown here is derived from an EMBL/GenBank/DDBJ whole genome shotgun (WGS) entry which is preliminary data.</text>
</comment>
<keyword evidence="2" id="KW-1185">Reference proteome</keyword>
<gene>
    <name evidence="1" type="ORF">NK662_10650</name>
</gene>
<dbReference type="EMBL" id="JANCLT010000004">
    <property type="protein sequence ID" value="MCP8968996.1"/>
    <property type="molecule type" value="Genomic_DNA"/>
</dbReference>
<protein>
    <submittedName>
        <fullName evidence="1">Uncharacterized protein</fullName>
    </submittedName>
</protein>
<sequence>MSWCVRSLKIIGEGLVEVSSVCSHEFVEGHFEDFAVVNPEQQEIIQVLVFAKHLFEMQFFGQKTEIYTMHFVKVKQGKLDWIQESDYQVIASVYNKKVGKQLKII</sequence>
<proteinExistence type="predicted"/>
<name>A0AA42BQ35_9BACI</name>
<accession>A0AA42BQ35</accession>
<evidence type="ECO:0000313" key="1">
    <source>
        <dbReference type="EMBL" id="MCP8968996.1"/>
    </source>
</evidence>
<dbReference type="AlphaFoldDB" id="A0AA42BQ35"/>
<organism evidence="1 2">
    <name type="scientific">Ectobacillus ponti</name>
    <dbReference type="NCBI Taxonomy" id="2961894"/>
    <lineage>
        <taxon>Bacteria</taxon>
        <taxon>Bacillati</taxon>
        <taxon>Bacillota</taxon>
        <taxon>Bacilli</taxon>
        <taxon>Bacillales</taxon>
        <taxon>Bacillaceae</taxon>
        <taxon>Ectobacillus</taxon>
    </lineage>
</organism>
<dbReference type="RefSeq" id="WP_254758900.1">
    <property type="nucleotide sequence ID" value="NZ_JANCLT010000004.1"/>
</dbReference>
<reference evidence="1" key="1">
    <citation type="submission" date="2022-07" db="EMBL/GenBank/DDBJ databases">
        <authorList>
            <person name="Li W.-J."/>
            <person name="Deng Q.-Q."/>
        </authorList>
    </citation>
    <scope>NUCLEOTIDE SEQUENCE</scope>
    <source>
        <strain evidence="1">SYSU M60031</strain>
    </source>
</reference>
<evidence type="ECO:0000313" key="2">
    <source>
        <dbReference type="Proteomes" id="UP001156102"/>
    </source>
</evidence>
<dbReference type="Proteomes" id="UP001156102">
    <property type="component" value="Unassembled WGS sequence"/>
</dbReference>